<gene>
    <name evidence="4" type="ORF">ACFPN6_07515</name>
</gene>
<dbReference type="SMART" id="SM00823">
    <property type="entry name" value="PKS_PP"/>
    <property type="match status" value="1"/>
</dbReference>
<sequence>MSDTIDDRLDALIRAALPTAPDGLVLTADLPLAAYGLDSVGTVGLIAALEDAFGCTVPDEELVPANFRTPGAVRALLTRLEVTT</sequence>
<keyword evidence="1" id="KW-0596">Phosphopantetheine</keyword>
<dbReference type="Proteomes" id="UP001596156">
    <property type="component" value="Unassembled WGS sequence"/>
</dbReference>
<dbReference type="InterPro" id="IPR009081">
    <property type="entry name" value="PP-bd_ACP"/>
</dbReference>
<dbReference type="InterPro" id="IPR036736">
    <property type="entry name" value="ACP-like_sf"/>
</dbReference>
<dbReference type="PROSITE" id="PS50075">
    <property type="entry name" value="CARRIER"/>
    <property type="match status" value="1"/>
</dbReference>
<evidence type="ECO:0000313" key="4">
    <source>
        <dbReference type="EMBL" id="MFC5224447.1"/>
    </source>
</evidence>
<accession>A0ABW0D4R2</accession>
<evidence type="ECO:0000313" key="5">
    <source>
        <dbReference type="Proteomes" id="UP001596156"/>
    </source>
</evidence>
<protein>
    <submittedName>
        <fullName evidence="4">Acyl carrier protein</fullName>
    </submittedName>
</protein>
<dbReference type="InterPro" id="IPR006162">
    <property type="entry name" value="Ppantetheine_attach_site"/>
</dbReference>
<dbReference type="RefSeq" id="WP_309061378.1">
    <property type="nucleotide sequence ID" value="NZ_BAAASS010000005.1"/>
</dbReference>
<evidence type="ECO:0000259" key="3">
    <source>
        <dbReference type="PROSITE" id="PS50075"/>
    </source>
</evidence>
<reference evidence="5" key="1">
    <citation type="journal article" date="2019" name="Int. J. Syst. Evol. Microbiol.">
        <title>The Global Catalogue of Microorganisms (GCM) 10K type strain sequencing project: providing services to taxonomists for standard genome sequencing and annotation.</title>
        <authorList>
            <consortium name="The Broad Institute Genomics Platform"/>
            <consortium name="The Broad Institute Genome Sequencing Center for Infectious Disease"/>
            <person name="Wu L."/>
            <person name="Ma J."/>
        </authorList>
    </citation>
    <scope>NUCLEOTIDE SEQUENCE [LARGE SCALE GENOMIC DNA]</scope>
    <source>
        <strain evidence="5">CCM 8479</strain>
    </source>
</reference>
<evidence type="ECO:0000256" key="1">
    <source>
        <dbReference type="ARBA" id="ARBA00022450"/>
    </source>
</evidence>
<dbReference type="Pfam" id="PF00550">
    <property type="entry name" value="PP-binding"/>
    <property type="match status" value="1"/>
</dbReference>
<dbReference type="Gene3D" id="1.10.1200.10">
    <property type="entry name" value="ACP-like"/>
    <property type="match status" value="1"/>
</dbReference>
<dbReference type="PROSITE" id="PS00012">
    <property type="entry name" value="PHOSPHOPANTETHEINE"/>
    <property type="match status" value="1"/>
</dbReference>
<dbReference type="InterPro" id="IPR020806">
    <property type="entry name" value="PKS_PP-bd"/>
</dbReference>
<feature type="domain" description="Carrier" evidence="3">
    <location>
        <begin position="3"/>
        <end position="81"/>
    </location>
</feature>
<comment type="caution">
    <text evidence="4">The sequence shown here is derived from an EMBL/GenBank/DDBJ whole genome shotgun (WGS) entry which is preliminary data.</text>
</comment>
<keyword evidence="5" id="KW-1185">Reference proteome</keyword>
<organism evidence="4 5">
    <name type="scientific">Streptomyces fimbriatus</name>
    <dbReference type="NCBI Taxonomy" id="68197"/>
    <lineage>
        <taxon>Bacteria</taxon>
        <taxon>Bacillati</taxon>
        <taxon>Actinomycetota</taxon>
        <taxon>Actinomycetes</taxon>
        <taxon>Kitasatosporales</taxon>
        <taxon>Streptomycetaceae</taxon>
        <taxon>Streptomyces</taxon>
    </lineage>
</organism>
<dbReference type="EMBL" id="JBHSKL010000009">
    <property type="protein sequence ID" value="MFC5224447.1"/>
    <property type="molecule type" value="Genomic_DNA"/>
</dbReference>
<name>A0ABW0D4R2_STRFI</name>
<dbReference type="SUPFAM" id="SSF47336">
    <property type="entry name" value="ACP-like"/>
    <property type="match status" value="1"/>
</dbReference>
<keyword evidence="2" id="KW-0597">Phosphoprotein</keyword>
<evidence type="ECO:0000256" key="2">
    <source>
        <dbReference type="ARBA" id="ARBA00022553"/>
    </source>
</evidence>
<proteinExistence type="predicted"/>